<reference evidence="1 2" key="1">
    <citation type="journal article" date="2019" name="Sci. Rep.">
        <title>Orb-weaving spider Araneus ventricosus genome elucidates the spidroin gene catalogue.</title>
        <authorList>
            <person name="Kono N."/>
            <person name="Nakamura H."/>
            <person name="Ohtoshi R."/>
            <person name="Moran D.A.P."/>
            <person name="Shinohara A."/>
            <person name="Yoshida Y."/>
            <person name="Fujiwara M."/>
            <person name="Mori M."/>
            <person name="Tomita M."/>
            <person name="Arakawa K."/>
        </authorList>
    </citation>
    <scope>NUCLEOTIDE SEQUENCE [LARGE SCALE GENOMIC DNA]</scope>
</reference>
<evidence type="ECO:0000313" key="1">
    <source>
        <dbReference type="EMBL" id="GBN42851.1"/>
    </source>
</evidence>
<dbReference type="AlphaFoldDB" id="A0A4Y2NU49"/>
<dbReference type="Proteomes" id="UP000499080">
    <property type="component" value="Unassembled WGS sequence"/>
</dbReference>
<proteinExistence type="predicted"/>
<keyword evidence="2" id="KW-1185">Reference proteome</keyword>
<organism evidence="1 2">
    <name type="scientific">Araneus ventricosus</name>
    <name type="common">Orbweaver spider</name>
    <name type="synonym">Epeira ventricosa</name>
    <dbReference type="NCBI Taxonomy" id="182803"/>
    <lineage>
        <taxon>Eukaryota</taxon>
        <taxon>Metazoa</taxon>
        <taxon>Ecdysozoa</taxon>
        <taxon>Arthropoda</taxon>
        <taxon>Chelicerata</taxon>
        <taxon>Arachnida</taxon>
        <taxon>Araneae</taxon>
        <taxon>Araneomorphae</taxon>
        <taxon>Entelegynae</taxon>
        <taxon>Araneoidea</taxon>
        <taxon>Araneidae</taxon>
        <taxon>Araneus</taxon>
    </lineage>
</organism>
<evidence type="ECO:0000313" key="2">
    <source>
        <dbReference type="Proteomes" id="UP000499080"/>
    </source>
</evidence>
<gene>
    <name evidence="1" type="ORF">AVEN_191910_1</name>
</gene>
<dbReference type="EMBL" id="BGPR01009876">
    <property type="protein sequence ID" value="GBN42851.1"/>
    <property type="molecule type" value="Genomic_DNA"/>
</dbReference>
<protein>
    <submittedName>
        <fullName evidence="1">Uncharacterized protein</fullName>
    </submittedName>
</protein>
<accession>A0A4Y2NU49</accession>
<name>A0A4Y2NU49_ARAVE</name>
<comment type="caution">
    <text evidence="1">The sequence shown here is derived from an EMBL/GenBank/DDBJ whole genome shotgun (WGS) entry which is preliminary data.</text>
</comment>
<sequence length="103" mass="11340">MAAKGTSKTCDLCRKSNKQVICGKSHKRLEIHREQLGSPHIPQAESVVDPANLSTSSRHALVIDVLKGLNIGLPYVQISSGQSGFLAHFRISVRIFKLSRFTQ</sequence>